<evidence type="ECO:0000313" key="2">
    <source>
        <dbReference type="EMBL" id="KAK8373223.1"/>
    </source>
</evidence>
<keyword evidence="1" id="KW-1133">Transmembrane helix</keyword>
<keyword evidence="1" id="KW-0472">Membrane</keyword>
<name>A0AAW0SDV0_SCYPA</name>
<dbReference type="AlphaFoldDB" id="A0AAW0SDV0"/>
<keyword evidence="1" id="KW-0812">Transmembrane</keyword>
<evidence type="ECO:0000256" key="1">
    <source>
        <dbReference type="SAM" id="Phobius"/>
    </source>
</evidence>
<proteinExistence type="predicted"/>
<feature type="transmembrane region" description="Helical" evidence="1">
    <location>
        <begin position="113"/>
        <end position="132"/>
    </location>
</feature>
<keyword evidence="3" id="KW-1185">Reference proteome</keyword>
<sequence>MNQEVVEATCQCMLAQADKAEGALVSAAQLEQTVISEFSRCLMQIIGSYTSRSRGQYRAVLESILKAGNESDVAEGLTYTYFRYFRKFCPLTAGLKSASACPRRSHCLFPFLFLEYFRQGVVVAAGVSWYWWMVW</sequence>
<dbReference type="EMBL" id="JARAKH010001290">
    <property type="protein sequence ID" value="KAK8373223.1"/>
    <property type="molecule type" value="Genomic_DNA"/>
</dbReference>
<evidence type="ECO:0000313" key="3">
    <source>
        <dbReference type="Proteomes" id="UP001487740"/>
    </source>
</evidence>
<reference evidence="2 3" key="1">
    <citation type="submission" date="2023-03" db="EMBL/GenBank/DDBJ databases">
        <title>High-quality genome of Scylla paramamosain provides insights in environmental adaptation.</title>
        <authorList>
            <person name="Zhang L."/>
        </authorList>
    </citation>
    <scope>NUCLEOTIDE SEQUENCE [LARGE SCALE GENOMIC DNA]</scope>
    <source>
        <strain evidence="2">LZ_2023a</strain>
        <tissue evidence="2">Muscle</tissue>
    </source>
</reference>
<accession>A0AAW0SDV0</accession>
<gene>
    <name evidence="2" type="ORF">O3P69_015551</name>
</gene>
<protein>
    <submittedName>
        <fullName evidence="2">Uncharacterized protein</fullName>
    </submittedName>
</protein>
<comment type="caution">
    <text evidence="2">The sequence shown here is derived from an EMBL/GenBank/DDBJ whole genome shotgun (WGS) entry which is preliminary data.</text>
</comment>
<organism evidence="2 3">
    <name type="scientific">Scylla paramamosain</name>
    <name type="common">Mud crab</name>
    <dbReference type="NCBI Taxonomy" id="85552"/>
    <lineage>
        <taxon>Eukaryota</taxon>
        <taxon>Metazoa</taxon>
        <taxon>Ecdysozoa</taxon>
        <taxon>Arthropoda</taxon>
        <taxon>Crustacea</taxon>
        <taxon>Multicrustacea</taxon>
        <taxon>Malacostraca</taxon>
        <taxon>Eumalacostraca</taxon>
        <taxon>Eucarida</taxon>
        <taxon>Decapoda</taxon>
        <taxon>Pleocyemata</taxon>
        <taxon>Brachyura</taxon>
        <taxon>Eubrachyura</taxon>
        <taxon>Portunoidea</taxon>
        <taxon>Portunidae</taxon>
        <taxon>Portuninae</taxon>
        <taxon>Scylla</taxon>
    </lineage>
</organism>
<dbReference type="Proteomes" id="UP001487740">
    <property type="component" value="Unassembled WGS sequence"/>
</dbReference>